<reference evidence="5" key="1">
    <citation type="journal article" date="2019" name="Int. J. Syst. Evol. Microbiol.">
        <title>The Global Catalogue of Microorganisms (GCM) 10K type strain sequencing project: providing services to taxonomists for standard genome sequencing and annotation.</title>
        <authorList>
            <consortium name="The Broad Institute Genomics Platform"/>
            <consortium name="The Broad Institute Genome Sequencing Center for Infectious Disease"/>
            <person name="Wu L."/>
            <person name="Ma J."/>
        </authorList>
    </citation>
    <scope>NUCLEOTIDE SEQUENCE [LARGE SCALE GENOMIC DNA]</scope>
    <source>
        <strain evidence="5">JCM 17664</strain>
    </source>
</reference>
<organism evidence="4 5">
    <name type="scientific">Compostibacter hankyongensis</name>
    <dbReference type="NCBI Taxonomy" id="1007089"/>
    <lineage>
        <taxon>Bacteria</taxon>
        <taxon>Pseudomonadati</taxon>
        <taxon>Bacteroidota</taxon>
        <taxon>Chitinophagia</taxon>
        <taxon>Chitinophagales</taxon>
        <taxon>Chitinophagaceae</taxon>
        <taxon>Compostibacter</taxon>
    </lineage>
</organism>
<sequence>MKKTFYLEVASAGNVSLTDLALLTVDVVKKGASVGFIHSFEIRDVIFFWEKVMISVSEGKTILVIAKDSETQNVIGTVQLRMDMPDNQPHRGDIAKMQVHSDWRRQGIGTALLKHIEELALEKGKTLLVLDAVTNGPAYELYKRCGWTKVGDIPDYALYPDGKSYCSTTYFYKKLKDIS</sequence>
<evidence type="ECO:0000313" key="5">
    <source>
        <dbReference type="Proteomes" id="UP001501207"/>
    </source>
</evidence>
<evidence type="ECO:0000256" key="1">
    <source>
        <dbReference type="ARBA" id="ARBA00022679"/>
    </source>
</evidence>
<dbReference type="CDD" id="cd04301">
    <property type="entry name" value="NAT_SF"/>
    <property type="match status" value="1"/>
</dbReference>
<dbReference type="PANTHER" id="PTHR43877">
    <property type="entry name" value="AMINOALKYLPHOSPHONATE N-ACETYLTRANSFERASE-RELATED-RELATED"/>
    <property type="match status" value="1"/>
</dbReference>
<gene>
    <name evidence="4" type="ORF">GCM10023143_30800</name>
</gene>
<keyword evidence="5" id="KW-1185">Reference proteome</keyword>
<dbReference type="Proteomes" id="UP001501207">
    <property type="component" value="Unassembled WGS sequence"/>
</dbReference>
<comment type="caution">
    <text evidence="4">The sequence shown here is derived from an EMBL/GenBank/DDBJ whole genome shotgun (WGS) entry which is preliminary data.</text>
</comment>
<accession>A0ABP8G6Q8</accession>
<evidence type="ECO:0000256" key="2">
    <source>
        <dbReference type="ARBA" id="ARBA00023315"/>
    </source>
</evidence>
<keyword evidence="2" id="KW-0012">Acyltransferase</keyword>
<feature type="domain" description="N-acetyltransferase" evidence="3">
    <location>
        <begin position="23"/>
        <end position="177"/>
    </location>
</feature>
<proteinExistence type="predicted"/>
<dbReference type="Gene3D" id="3.40.630.30">
    <property type="match status" value="1"/>
</dbReference>
<dbReference type="SUPFAM" id="SSF55729">
    <property type="entry name" value="Acyl-CoA N-acyltransferases (Nat)"/>
    <property type="match status" value="1"/>
</dbReference>
<name>A0ABP8G6Q8_9BACT</name>
<keyword evidence="1" id="KW-0808">Transferase</keyword>
<dbReference type="Pfam" id="PF00583">
    <property type="entry name" value="Acetyltransf_1"/>
    <property type="match status" value="1"/>
</dbReference>
<dbReference type="InterPro" id="IPR016181">
    <property type="entry name" value="Acyl_CoA_acyltransferase"/>
</dbReference>
<dbReference type="InterPro" id="IPR000182">
    <property type="entry name" value="GNAT_dom"/>
</dbReference>
<dbReference type="EMBL" id="BAABFN010000021">
    <property type="protein sequence ID" value="GAA4318220.1"/>
    <property type="molecule type" value="Genomic_DNA"/>
</dbReference>
<dbReference type="RefSeq" id="WP_344980976.1">
    <property type="nucleotide sequence ID" value="NZ_BAABFN010000021.1"/>
</dbReference>
<dbReference type="PANTHER" id="PTHR43877:SF2">
    <property type="entry name" value="AMINOALKYLPHOSPHONATE N-ACETYLTRANSFERASE-RELATED"/>
    <property type="match status" value="1"/>
</dbReference>
<dbReference type="PROSITE" id="PS51186">
    <property type="entry name" value="GNAT"/>
    <property type="match status" value="1"/>
</dbReference>
<protein>
    <submittedName>
        <fullName evidence="4">GNAT family N-acetyltransferase</fullName>
    </submittedName>
</protein>
<dbReference type="InterPro" id="IPR050832">
    <property type="entry name" value="Bact_Acetyltransf"/>
</dbReference>
<evidence type="ECO:0000313" key="4">
    <source>
        <dbReference type="EMBL" id="GAA4318220.1"/>
    </source>
</evidence>
<evidence type="ECO:0000259" key="3">
    <source>
        <dbReference type="PROSITE" id="PS51186"/>
    </source>
</evidence>